<comment type="caution">
    <text evidence="1">The sequence shown here is derived from an EMBL/GenBank/DDBJ whole genome shotgun (WGS) entry which is preliminary data.</text>
</comment>
<feature type="non-terminal residue" evidence="1">
    <location>
        <position position="1"/>
    </location>
</feature>
<dbReference type="EMBL" id="LAZR01051794">
    <property type="protein sequence ID" value="KKK84401.1"/>
    <property type="molecule type" value="Genomic_DNA"/>
</dbReference>
<name>A0A0F9BJ37_9ZZZZ</name>
<protein>
    <submittedName>
        <fullName evidence="1">Uncharacterized protein</fullName>
    </submittedName>
</protein>
<dbReference type="AlphaFoldDB" id="A0A0F9BJ37"/>
<organism evidence="1">
    <name type="scientific">marine sediment metagenome</name>
    <dbReference type="NCBI Taxonomy" id="412755"/>
    <lineage>
        <taxon>unclassified sequences</taxon>
        <taxon>metagenomes</taxon>
        <taxon>ecological metagenomes</taxon>
    </lineage>
</organism>
<sequence length="185" mass="20985">SIYGTGHTIRATGNGSMAFGYGYSESIQATVNNAIQFGPGSNTESDTLSMGYPLDSPLLAATTSLYTTREIAMLKNMIRFEILFPINFNDGTVIPPSVKHRTILEMQEHFGAASVEQGFILGYWTANEKDRVYIDKNYRVFVDVVAEELFRATEWFSLKKPMWLVSFKQEEIWLVFYPLIRISNL</sequence>
<gene>
    <name evidence="1" type="ORF">LCGC14_2783720</name>
</gene>
<proteinExistence type="predicted"/>
<reference evidence="1" key="1">
    <citation type="journal article" date="2015" name="Nature">
        <title>Complex archaea that bridge the gap between prokaryotes and eukaryotes.</title>
        <authorList>
            <person name="Spang A."/>
            <person name="Saw J.H."/>
            <person name="Jorgensen S.L."/>
            <person name="Zaremba-Niedzwiedzka K."/>
            <person name="Martijn J."/>
            <person name="Lind A.E."/>
            <person name="van Eijk R."/>
            <person name="Schleper C."/>
            <person name="Guy L."/>
            <person name="Ettema T.J."/>
        </authorList>
    </citation>
    <scope>NUCLEOTIDE SEQUENCE</scope>
</reference>
<accession>A0A0F9BJ37</accession>
<evidence type="ECO:0000313" key="1">
    <source>
        <dbReference type="EMBL" id="KKK84401.1"/>
    </source>
</evidence>